<dbReference type="HOGENOM" id="CLU_119855_0_0_2"/>
<dbReference type="EMBL" id="CP009961">
    <property type="protein sequence ID" value="AKG38179.1"/>
    <property type="molecule type" value="Genomic_DNA"/>
</dbReference>
<sequence>MSEQPPQLPPPPPPPPPPKQRPLGITILSILGFISAALFILAGISFIVLGPLITHELTAMGARAFVIAVAGALGFFFLVSGGIAFLVSWGLWNGKSWAWWLSVILGILSLLSSLVNIAMGEITSLVSLVINAVILYYFFKPHVKDFFGVKVSFST</sequence>
<dbReference type="STRING" id="1550241.MA03_01200"/>
<keyword evidence="3" id="KW-1185">Reference proteome</keyword>
<dbReference type="GeneID" id="25400805"/>
<feature type="transmembrane region" description="Helical" evidence="1">
    <location>
        <begin position="65"/>
        <end position="91"/>
    </location>
</feature>
<keyword evidence="1" id="KW-1133">Transmembrane helix</keyword>
<dbReference type="KEGG" id="thf:MA03_01200"/>
<keyword evidence="1" id="KW-0472">Membrane</keyword>
<accession>A0A0F7FGH7</accession>
<dbReference type="Proteomes" id="UP000067434">
    <property type="component" value="Chromosome"/>
</dbReference>
<feature type="transmembrane region" description="Helical" evidence="1">
    <location>
        <begin position="97"/>
        <end position="115"/>
    </location>
</feature>
<evidence type="ECO:0000256" key="1">
    <source>
        <dbReference type="SAM" id="Phobius"/>
    </source>
</evidence>
<evidence type="ECO:0000313" key="3">
    <source>
        <dbReference type="Proteomes" id="UP000067434"/>
    </source>
</evidence>
<dbReference type="SUPFAM" id="SSF101447">
    <property type="entry name" value="Formin homology 2 domain (FH2 domain)"/>
    <property type="match status" value="1"/>
</dbReference>
<organism evidence="2 3">
    <name type="scientific">Infirmifilum uzonense</name>
    <dbReference type="NCBI Taxonomy" id="1550241"/>
    <lineage>
        <taxon>Archaea</taxon>
        <taxon>Thermoproteota</taxon>
        <taxon>Thermoprotei</taxon>
        <taxon>Thermofilales</taxon>
        <taxon>Thermofilaceae</taxon>
        <taxon>Infirmifilum</taxon>
    </lineage>
</organism>
<dbReference type="AlphaFoldDB" id="A0A0F7FGH7"/>
<name>A0A0F7FGH7_9CREN</name>
<gene>
    <name evidence="2" type="ORF">MA03_01200</name>
</gene>
<evidence type="ECO:0000313" key="2">
    <source>
        <dbReference type="EMBL" id="AKG38179.1"/>
    </source>
</evidence>
<feature type="transmembrane region" description="Helical" evidence="1">
    <location>
        <begin position="122"/>
        <end position="139"/>
    </location>
</feature>
<dbReference type="OrthoDB" id="12278at2157"/>
<proteinExistence type="predicted"/>
<reference evidence="2 3" key="1">
    <citation type="journal article" date="2015" name="Stand. Genomic Sci.">
        <title>Complete genome sequence of and proposal of Thermofilum uzonense sp. nov. a novel hyperthermophilic crenarchaeon and emended description of the genus Thermofilum.</title>
        <authorList>
            <person name="Toshchakov S.V."/>
            <person name="Korzhenkov A.A."/>
            <person name="Samarov N.I."/>
            <person name="Mazunin I.O."/>
            <person name="Mozhey O.I."/>
            <person name="Shmyr I.S."/>
            <person name="Derbikova K.S."/>
            <person name="Taranov E.A."/>
            <person name="Dominova I.N."/>
            <person name="Bonch-Osmolovskaya E.A."/>
            <person name="Patrushev M.V."/>
            <person name="Podosokorskaya O.A."/>
            <person name="Kublanov I.V."/>
        </authorList>
    </citation>
    <scope>NUCLEOTIDE SEQUENCE [LARGE SCALE GENOMIC DNA]</scope>
    <source>
        <strain evidence="2 3">1807-2</strain>
    </source>
</reference>
<protein>
    <recommendedName>
        <fullName evidence="4">DUF2127 domain-containing protein</fullName>
    </recommendedName>
</protein>
<feature type="transmembrane region" description="Helical" evidence="1">
    <location>
        <begin position="23"/>
        <end position="53"/>
    </location>
</feature>
<dbReference type="PATRIC" id="fig|1550241.5.peg.245"/>
<keyword evidence="1" id="KW-0812">Transmembrane</keyword>
<dbReference type="RefSeq" id="WP_052883524.1">
    <property type="nucleotide sequence ID" value="NZ_CP009961.1"/>
</dbReference>
<evidence type="ECO:0008006" key="4">
    <source>
        <dbReference type="Google" id="ProtNLM"/>
    </source>
</evidence>